<proteinExistence type="predicted"/>
<name>A0A1H4RLT0_9NOCA</name>
<accession>A0A1H4RLT0</accession>
<organism evidence="1 2">
    <name type="scientific">Rhodococcus koreensis</name>
    <dbReference type="NCBI Taxonomy" id="99653"/>
    <lineage>
        <taxon>Bacteria</taxon>
        <taxon>Bacillati</taxon>
        <taxon>Actinomycetota</taxon>
        <taxon>Actinomycetes</taxon>
        <taxon>Mycobacteriales</taxon>
        <taxon>Nocardiaceae</taxon>
        <taxon>Rhodococcus</taxon>
    </lineage>
</organism>
<evidence type="ECO:0000313" key="2">
    <source>
        <dbReference type="Proteomes" id="UP000183561"/>
    </source>
</evidence>
<protein>
    <submittedName>
        <fullName evidence="1">Uncharacterized protein</fullName>
    </submittedName>
</protein>
<dbReference type="AlphaFoldDB" id="A0A1H4RLT0"/>
<sequence>MIAIGVVLIVVGLVVKISSLWIAGLIVGAVGLLLLLLGLLGRKVGGRKYWY</sequence>
<reference evidence="2" key="1">
    <citation type="submission" date="2016-10" db="EMBL/GenBank/DDBJ databases">
        <authorList>
            <person name="Varghese N."/>
            <person name="Submissions S."/>
        </authorList>
    </citation>
    <scope>NUCLEOTIDE SEQUENCE [LARGE SCALE GENOMIC DNA]</scope>
    <source>
        <strain evidence="2">DSM 44498</strain>
    </source>
</reference>
<dbReference type="EMBL" id="FNSV01000005">
    <property type="protein sequence ID" value="SEC32819.1"/>
    <property type="molecule type" value="Genomic_DNA"/>
</dbReference>
<dbReference type="Proteomes" id="UP000183561">
    <property type="component" value="Unassembled WGS sequence"/>
</dbReference>
<evidence type="ECO:0000313" key="1">
    <source>
        <dbReference type="EMBL" id="SEC32819.1"/>
    </source>
</evidence>
<gene>
    <name evidence="1" type="ORF">SAMN04490239_3692</name>
</gene>
<dbReference type="RefSeq" id="WP_167372170.1">
    <property type="nucleotide sequence ID" value="NZ_CP070609.1"/>
</dbReference>
<keyword evidence="2" id="KW-1185">Reference proteome</keyword>